<evidence type="ECO:0000313" key="2">
    <source>
        <dbReference type="Proteomes" id="UP000269221"/>
    </source>
</evidence>
<reference evidence="1 2" key="1">
    <citation type="submission" date="2018-07" db="EMBL/GenBank/DDBJ databases">
        <title>A high quality draft genome assembly of the barn swallow (H. rustica rustica).</title>
        <authorList>
            <person name="Formenti G."/>
            <person name="Chiara M."/>
            <person name="Poveda L."/>
            <person name="Francoijs K.-J."/>
            <person name="Bonisoli-Alquati A."/>
            <person name="Canova L."/>
            <person name="Gianfranceschi L."/>
            <person name="Horner D.S."/>
            <person name="Saino N."/>
        </authorList>
    </citation>
    <scope>NUCLEOTIDE SEQUENCE [LARGE SCALE GENOMIC DNA]</scope>
    <source>
        <strain evidence="1">Chelidonia</strain>
        <tissue evidence="1">Blood</tissue>
    </source>
</reference>
<keyword evidence="2" id="KW-1185">Reference proteome</keyword>
<comment type="caution">
    <text evidence="1">The sequence shown here is derived from an EMBL/GenBank/DDBJ whole genome shotgun (WGS) entry which is preliminary data.</text>
</comment>
<name>A0A3M0KAI7_HIRRU</name>
<dbReference type="STRING" id="333673.A0A3M0KAI7"/>
<accession>A0A3M0KAI7</accession>
<protein>
    <submittedName>
        <fullName evidence="1">Uncharacterized protein</fullName>
    </submittedName>
</protein>
<dbReference type="OrthoDB" id="9220728at2759"/>
<proteinExistence type="predicted"/>
<dbReference type="Proteomes" id="UP000269221">
    <property type="component" value="Unassembled WGS sequence"/>
</dbReference>
<gene>
    <name evidence="1" type="ORF">DUI87_12926</name>
</gene>
<evidence type="ECO:0000313" key="1">
    <source>
        <dbReference type="EMBL" id="RMC10128.1"/>
    </source>
</evidence>
<dbReference type="AlphaFoldDB" id="A0A3M0KAI7"/>
<sequence>MLESSAMERELIYGKLNMRQQCPGSQEDHPCPGGIRHSIASQAREGIVLLCSALGQPHIEYFVHFGTSQYKKDIKLLESVRRRAISVVEGFERKPFLGVAKVIWAVQPGGD</sequence>
<organism evidence="1 2">
    <name type="scientific">Hirundo rustica rustica</name>
    <dbReference type="NCBI Taxonomy" id="333673"/>
    <lineage>
        <taxon>Eukaryota</taxon>
        <taxon>Metazoa</taxon>
        <taxon>Chordata</taxon>
        <taxon>Craniata</taxon>
        <taxon>Vertebrata</taxon>
        <taxon>Euteleostomi</taxon>
        <taxon>Archelosauria</taxon>
        <taxon>Archosauria</taxon>
        <taxon>Dinosauria</taxon>
        <taxon>Saurischia</taxon>
        <taxon>Theropoda</taxon>
        <taxon>Coelurosauria</taxon>
        <taxon>Aves</taxon>
        <taxon>Neognathae</taxon>
        <taxon>Neoaves</taxon>
        <taxon>Telluraves</taxon>
        <taxon>Australaves</taxon>
        <taxon>Passeriformes</taxon>
        <taxon>Sylvioidea</taxon>
        <taxon>Hirundinidae</taxon>
        <taxon>Hirundo</taxon>
    </lineage>
</organism>
<dbReference type="EMBL" id="QRBI01000112">
    <property type="protein sequence ID" value="RMC10128.1"/>
    <property type="molecule type" value="Genomic_DNA"/>
</dbReference>